<name>A0A9D1SYD8_9FIRM</name>
<evidence type="ECO:0000313" key="1">
    <source>
        <dbReference type="EMBL" id="HIV01598.1"/>
    </source>
</evidence>
<sequence length="462" mass="53895">MIYVWSIAITLILLLLPLLKKRGILKCRLHFKRVALNKKTFTSKPLKLTFNLNVPFKDKALYDHVLKAITYHAPIPYSKVNIGLLKNSGIDITLPVYIEINPSYKLLKKLLEINKKYAFNLIIFTNSNKYNKYLKQNKNLRVLYLNDISKELKENLYKLNINYNSGKLFEKTYNFGFNFENFTLKEHFDDINLVQTYTNENFEIELLKNKYKSSAYVLKIKNISNKNAKISFNFNYKFSGYYLFNKKGKILSALNLLTENKTNFYSSILPKEVCFSSVYGLKNSKDPLLAFNYNLSLKAGEIRKLNFAYGSEENLVNEFENNNSELKKLFNIKIQTDDNKLNTLFNITLPRKIALSGVQNFNGGDYSLNEILTKYKEGALTDYACYNLLKQKFIIEKKESFELQPFLMNYKLKIFFEDKIKTIEARHGEKTCLSIDDVLYYNARSLSKSALKKSKGEVKIVF</sequence>
<proteinExistence type="predicted"/>
<evidence type="ECO:0000313" key="2">
    <source>
        <dbReference type="Proteomes" id="UP000886861"/>
    </source>
</evidence>
<reference evidence="1" key="2">
    <citation type="journal article" date="2021" name="PeerJ">
        <title>Extensive microbial diversity within the chicken gut microbiome revealed by metagenomics and culture.</title>
        <authorList>
            <person name="Gilroy R."/>
            <person name="Ravi A."/>
            <person name="Getino M."/>
            <person name="Pursley I."/>
            <person name="Horton D.L."/>
            <person name="Alikhan N.F."/>
            <person name="Baker D."/>
            <person name="Gharbi K."/>
            <person name="Hall N."/>
            <person name="Watson M."/>
            <person name="Adriaenssens E.M."/>
            <person name="Foster-Nyarko E."/>
            <person name="Jarju S."/>
            <person name="Secka A."/>
            <person name="Antonio M."/>
            <person name="Oren A."/>
            <person name="Chaudhuri R.R."/>
            <person name="La Ragione R."/>
            <person name="Hildebrand F."/>
            <person name="Pallen M.J."/>
        </authorList>
    </citation>
    <scope>NUCLEOTIDE SEQUENCE</scope>
    <source>
        <strain evidence="1">CHK186-9395</strain>
    </source>
</reference>
<reference evidence="1" key="1">
    <citation type="submission" date="2020-10" db="EMBL/GenBank/DDBJ databases">
        <authorList>
            <person name="Gilroy R."/>
        </authorList>
    </citation>
    <scope>NUCLEOTIDE SEQUENCE</scope>
    <source>
        <strain evidence="1">CHK186-9395</strain>
    </source>
</reference>
<dbReference type="EMBL" id="DVOJ01000013">
    <property type="protein sequence ID" value="HIV01598.1"/>
    <property type="molecule type" value="Genomic_DNA"/>
</dbReference>
<gene>
    <name evidence="1" type="ORF">IAA62_03495</name>
</gene>
<protein>
    <submittedName>
        <fullName evidence="1">Uncharacterized protein</fullName>
    </submittedName>
</protein>
<accession>A0A9D1SYD8</accession>
<dbReference type="AlphaFoldDB" id="A0A9D1SYD8"/>
<organism evidence="1 2">
    <name type="scientific">Candidatus Caccopulliclostridium gallistercoris</name>
    <dbReference type="NCBI Taxonomy" id="2840719"/>
    <lineage>
        <taxon>Bacteria</taxon>
        <taxon>Bacillati</taxon>
        <taxon>Bacillota</taxon>
        <taxon>Clostridia</taxon>
        <taxon>Candidatus Caccopulliclostridium</taxon>
    </lineage>
</organism>
<comment type="caution">
    <text evidence="1">The sequence shown here is derived from an EMBL/GenBank/DDBJ whole genome shotgun (WGS) entry which is preliminary data.</text>
</comment>
<dbReference type="Proteomes" id="UP000886861">
    <property type="component" value="Unassembled WGS sequence"/>
</dbReference>